<dbReference type="PANTHER" id="PTHR12126:SF11">
    <property type="entry name" value="NADH DEHYDROGENASE [UBIQUINONE] 1 ALPHA SUBCOMPLEX SUBUNIT 9, MITOCHONDRIAL"/>
    <property type="match status" value="1"/>
</dbReference>
<dbReference type="AlphaFoldDB" id="A0A0C1MWM0"/>
<dbReference type="EC" id="1.6.99.3" evidence="2"/>
<reference evidence="2 3" key="1">
    <citation type="submission" date="2014-11" db="EMBL/GenBank/DDBJ databases">
        <title>A Rickettsiales Symbiont of Amoebae With Ancient Features.</title>
        <authorList>
            <person name="Schulz F."/>
            <person name="Martijn J."/>
            <person name="Wascher F."/>
            <person name="Kostanjsek R."/>
            <person name="Ettema T.J."/>
            <person name="Horn M."/>
        </authorList>
    </citation>
    <scope>NUCLEOTIDE SEQUENCE [LARGE SCALE GENOMIC DNA]</scope>
    <source>
        <strain evidence="2 3">UWC36</strain>
    </source>
</reference>
<dbReference type="GO" id="GO:0044877">
    <property type="term" value="F:protein-containing complex binding"/>
    <property type="evidence" value="ECO:0007669"/>
    <property type="project" value="TreeGrafter"/>
</dbReference>
<organism evidence="2 3">
    <name type="scientific">Candidatus Jidaibacter acanthamoebae</name>
    <dbReference type="NCBI Taxonomy" id="86105"/>
    <lineage>
        <taxon>Bacteria</taxon>
        <taxon>Pseudomonadati</taxon>
        <taxon>Pseudomonadota</taxon>
        <taxon>Alphaproteobacteria</taxon>
        <taxon>Rickettsiales</taxon>
        <taxon>Candidatus Midichloriaceae</taxon>
        <taxon>Candidatus Jidaibacter</taxon>
    </lineage>
</organism>
<dbReference type="FunFam" id="3.40.50.720:FF:000702">
    <property type="entry name" value="NADH dehydrogenase (Ubiquinone)"/>
    <property type="match status" value="1"/>
</dbReference>
<evidence type="ECO:0000259" key="1">
    <source>
        <dbReference type="Pfam" id="PF01370"/>
    </source>
</evidence>
<dbReference type="STRING" id="86105.NF27_IN00320"/>
<dbReference type="Gene3D" id="3.40.50.720">
    <property type="entry name" value="NAD(P)-binding Rossmann-like Domain"/>
    <property type="match status" value="1"/>
</dbReference>
<dbReference type="CDD" id="cd05271">
    <property type="entry name" value="NDUFA9_like_SDR_a"/>
    <property type="match status" value="1"/>
</dbReference>
<dbReference type="Pfam" id="PF01370">
    <property type="entry name" value="Epimerase"/>
    <property type="match status" value="1"/>
</dbReference>
<keyword evidence="2" id="KW-0830">Ubiquinone</keyword>
<dbReference type="EC" id="1.6.5.3" evidence="2"/>
<gene>
    <name evidence="2" type="ORF">NF27_IN00320</name>
</gene>
<evidence type="ECO:0000313" key="3">
    <source>
        <dbReference type="Proteomes" id="UP000031258"/>
    </source>
</evidence>
<dbReference type="InterPro" id="IPR051207">
    <property type="entry name" value="ComplexI_NDUFA9_subunit"/>
</dbReference>
<dbReference type="InterPro" id="IPR036291">
    <property type="entry name" value="NAD(P)-bd_dom_sf"/>
</dbReference>
<keyword evidence="3" id="KW-1185">Reference proteome</keyword>
<dbReference type="Proteomes" id="UP000031258">
    <property type="component" value="Unassembled WGS sequence"/>
</dbReference>
<sequence length="307" mass="33757">MMKKIGINDTITIFGGSGFIGSYIVKELAKTGAKIKIVSRNPEENNQLKVCGSVGQIAFVKGDIKSFKDIEKNVEGSTFVVNLVGILFESSKQKFNKLHVEAAKNIALSCSNNGIRRLIHFSALGVNRNHTSKYASTKLEGEKAVLQTFPNSVIIRPSVVFGREDNFINMFAKLVAVFPVIPLIGGGRTRLQPVYVVDVAEAVGRCLVKDNICGKVFELGGSKVYTLREIYELVFKLIGKKKPLVSIPFIFAKVMAAILSLLPRPLLTCDQVELLKTDNVIVKTKNSFEELGLTPTSMEAVLSEYIR</sequence>
<dbReference type="EMBL" id="JSWE01000206">
    <property type="protein sequence ID" value="KIE04291.1"/>
    <property type="molecule type" value="Genomic_DNA"/>
</dbReference>
<keyword evidence="2" id="KW-0560">Oxidoreductase</keyword>
<name>A0A0C1MWM0_9RICK</name>
<accession>A0A0C1MWM0</accession>
<proteinExistence type="predicted"/>
<dbReference type="GO" id="GO:0016491">
    <property type="term" value="F:oxidoreductase activity"/>
    <property type="evidence" value="ECO:0007669"/>
    <property type="project" value="UniProtKB-KW"/>
</dbReference>
<comment type="caution">
    <text evidence="2">The sequence shown here is derived from an EMBL/GenBank/DDBJ whole genome shotgun (WGS) entry which is preliminary data.</text>
</comment>
<dbReference type="SUPFAM" id="SSF51735">
    <property type="entry name" value="NAD(P)-binding Rossmann-fold domains"/>
    <property type="match status" value="1"/>
</dbReference>
<protein>
    <submittedName>
        <fullName evidence="2">NADH dehydrogenase (Ubiquinone) 1 alpha subcomplex subunit 9</fullName>
        <ecNumber evidence="2">1.6.5.3</ecNumber>
        <ecNumber evidence="2">1.6.99.3</ecNumber>
    </submittedName>
</protein>
<dbReference type="InterPro" id="IPR001509">
    <property type="entry name" value="Epimerase_deHydtase"/>
</dbReference>
<dbReference type="PANTHER" id="PTHR12126">
    <property type="entry name" value="NADH-UBIQUINONE OXIDOREDUCTASE 39 KDA SUBUNIT-RELATED"/>
    <property type="match status" value="1"/>
</dbReference>
<evidence type="ECO:0000313" key="2">
    <source>
        <dbReference type="EMBL" id="KIE04291.1"/>
    </source>
</evidence>
<feature type="domain" description="NAD-dependent epimerase/dehydratase" evidence="1">
    <location>
        <begin position="11"/>
        <end position="220"/>
    </location>
</feature>